<gene>
    <name evidence="5" type="ORF">BN1232_05918</name>
</gene>
<dbReference type="PANTHER" id="PTHR45024">
    <property type="entry name" value="DEHYDROGENASES, SHORT CHAIN"/>
    <property type="match status" value="1"/>
</dbReference>
<keyword evidence="2" id="KW-0560">Oxidoreductase</keyword>
<evidence type="ECO:0000313" key="6">
    <source>
        <dbReference type="Proteomes" id="UP000199251"/>
    </source>
</evidence>
<dbReference type="InterPro" id="IPR020904">
    <property type="entry name" value="Sc_DH/Rdtase_CS"/>
</dbReference>
<dbReference type="STRING" id="141349.BN1232_05918"/>
<dbReference type="InterPro" id="IPR002347">
    <property type="entry name" value="SDR_fam"/>
</dbReference>
<comment type="similarity">
    <text evidence="1 3">Belongs to the short-chain dehydrogenases/reductases (SDR) family.</text>
</comment>
<dbReference type="EMBL" id="CTEE01000002">
    <property type="protein sequence ID" value="CQD23900.1"/>
    <property type="molecule type" value="Genomic_DNA"/>
</dbReference>
<proteinExistence type="inferred from homology"/>
<dbReference type="GO" id="GO:0016491">
    <property type="term" value="F:oxidoreductase activity"/>
    <property type="evidence" value="ECO:0007669"/>
    <property type="project" value="UniProtKB-KW"/>
</dbReference>
<dbReference type="InterPro" id="IPR051687">
    <property type="entry name" value="Peroxisomal_Beta-Oxidation"/>
</dbReference>
<organism evidence="5 6">
    <name type="scientific">Mycobacterium lentiflavum</name>
    <dbReference type="NCBI Taxonomy" id="141349"/>
    <lineage>
        <taxon>Bacteria</taxon>
        <taxon>Bacillati</taxon>
        <taxon>Actinomycetota</taxon>
        <taxon>Actinomycetes</taxon>
        <taxon>Mycobacteriales</taxon>
        <taxon>Mycobacteriaceae</taxon>
        <taxon>Mycobacterium</taxon>
        <taxon>Mycobacterium simiae complex</taxon>
    </lineage>
</organism>
<dbReference type="PANTHER" id="PTHR45024:SF2">
    <property type="entry name" value="SCP2 DOMAIN-CONTAINING PROTEIN"/>
    <property type="match status" value="1"/>
</dbReference>
<protein>
    <submittedName>
        <fullName evidence="5">Putative short-chain dehydrogenase/reductase</fullName>
    </submittedName>
</protein>
<feature type="domain" description="Ketoreductase" evidence="4">
    <location>
        <begin position="7"/>
        <end position="208"/>
    </location>
</feature>
<dbReference type="SMART" id="SM00822">
    <property type="entry name" value="PKS_KR"/>
    <property type="match status" value="1"/>
</dbReference>
<dbReference type="PRINTS" id="PR00081">
    <property type="entry name" value="GDHRDH"/>
</dbReference>
<dbReference type="AlphaFoldDB" id="A0A0E3WE62"/>
<dbReference type="Proteomes" id="UP000199251">
    <property type="component" value="Unassembled WGS sequence"/>
</dbReference>
<accession>A0A0E3WE62</accession>
<dbReference type="OrthoDB" id="9808187at2"/>
<dbReference type="PROSITE" id="PS00061">
    <property type="entry name" value="ADH_SHORT"/>
    <property type="match status" value="1"/>
</dbReference>
<dbReference type="PRINTS" id="PR00080">
    <property type="entry name" value="SDRFAMILY"/>
</dbReference>
<dbReference type="SUPFAM" id="SSF51735">
    <property type="entry name" value="NAD(P)-binding Rossmann-fold domains"/>
    <property type="match status" value="1"/>
</dbReference>
<dbReference type="RefSeq" id="WP_090609743.1">
    <property type="nucleotide sequence ID" value="NZ_CTEE01000002.1"/>
</dbReference>
<dbReference type="InterPro" id="IPR036291">
    <property type="entry name" value="NAD(P)-bd_dom_sf"/>
</dbReference>
<evidence type="ECO:0000256" key="1">
    <source>
        <dbReference type="ARBA" id="ARBA00006484"/>
    </source>
</evidence>
<dbReference type="Gene3D" id="3.40.50.720">
    <property type="entry name" value="NAD(P)-binding Rossmann-like Domain"/>
    <property type="match status" value="1"/>
</dbReference>
<sequence>MPGVDGRVAIVTGAGRGLGRSHALRLAAGGASVVVNDLGASRDGGGADATAAQNVVAEIRAAGGVAVPDDHDIAFEAGAQAVVNSALEAFGRLDIVVNNAGILRDATFHKMTVEQWEAVRQVHLDGTALVTRSAWPHLREQRYGRVVVTSSGAGLFGNFGQANYAAAKLGVVGLMNTLALEGARYEIRVNAVAPVALTRMTAGLLDEAIDLDPAWVSAAVGWLCAEECDLTAEIVRVHGHHFSRVRIVESRGVDFPSPPSDDELAARWADIADLTGAKEGQAAVAVPRHAPNGIRSACP</sequence>
<dbReference type="Pfam" id="PF00106">
    <property type="entry name" value="adh_short"/>
    <property type="match status" value="1"/>
</dbReference>
<evidence type="ECO:0000259" key="4">
    <source>
        <dbReference type="SMART" id="SM00822"/>
    </source>
</evidence>
<name>A0A0E3WE62_MYCLN</name>
<evidence type="ECO:0000256" key="3">
    <source>
        <dbReference type="RuleBase" id="RU000363"/>
    </source>
</evidence>
<evidence type="ECO:0000313" key="5">
    <source>
        <dbReference type="EMBL" id="CQD23900.1"/>
    </source>
</evidence>
<dbReference type="InterPro" id="IPR057326">
    <property type="entry name" value="KR_dom"/>
</dbReference>
<reference evidence="5 6" key="1">
    <citation type="submission" date="2015-03" db="EMBL/GenBank/DDBJ databases">
        <authorList>
            <person name="Urmite Genomes"/>
        </authorList>
    </citation>
    <scope>NUCLEOTIDE SEQUENCE [LARGE SCALE GENOMIC DNA]</scope>
    <source>
        <strain evidence="5 6">CSUR P1491</strain>
    </source>
</reference>
<evidence type="ECO:0000256" key="2">
    <source>
        <dbReference type="ARBA" id="ARBA00023002"/>
    </source>
</evidence>